<feature type="compositionally biased region" description="Gly residues" evidence="1">
    <location>
        <begin position="60"/>
        <end position="72"/>
    </location>
</feature>
<evidence type="ECO:0000256" key="1">
    <source>
        <dbReference type="SAM" id="MobiDB-lite"/>
    </source>
</evidence>
<name>A0A2U8FNN3_9BURK</name>
<dbReference type="RefSeq" id="WP_109034934.1">
    <property type="nucleotide sequence ID" value="NZ_CP029210.1"/>
</dbReference>
<keyword evidence="3" id="KW-1185">Reference proteome</keyword>
<evidence type="ECO:0000313" key="3">
    <source>
        <dbReference type="Proteomes" id="UP000244892"/>
    </source>
</evidence>
<feature type="region of interest" description="Disordered" evidence="1">
    <location>
        <begin position="1"/>
        <end position="135"/>
    </location>
</feature>
<dbReference type="Proteomes" id="UP000244892">
    <property type="component" value="Chromosome"/>
</dbReference>
<organism evidence="2 3">
    <name type="scientific">Aquabacterium olei</name>
    <dbReference type="NCBI Taxonomy" id="1296669"/>
    <lineage>
        <taxon>Bacteria</taxon>
        <taxon>Pseudomonadati</taxon>
        <taxon>Pseudomonadota</taxon>
        <taxon>Betaproteobacteria</taxon>
        <taxon>Burkholderiales</taxon>
        <taxon>Aquabacterium</taxon>
    </lineage>
</organism>
<sequence length="135" mass="13560">MFALPSASRQALPHAPIFPPLPLDETPGVPTSGPAPLYCPHRVPRTAWRTADGLWMAGGQSIGHGPGAGGNEGTAEDRGTGAKGSNLTRSDGGPSGDDIKGPGNSGPDGGPIRNDKDDPLLGGTQGGPAQPRRPS</sequence>
<gene>
    <name evidence="2" type="ORF">DEH84_03895</name>
</gene>
<reference evidence="2 3" key="1">
    <citation type="submission" date="2018-05" db="EMBL/GenBank/DDBJ databases">
        <title>complete genome sequence of Aquabacterium olei NBRC 110486.</title>
        <authorList>
            <person name="Tang B."/>
            <person name="Chang J."/>
            <person name="Zhang L."/>
            <person name="Yang H."/>
        </authorList>
    </citation>
    <scope>NUCLEOTIDE SEQUENCE [LARGE SCALE GENOMIC DNA]</scope>
    <source>
        <strain evidence="2 3">NBRC 110486</strain>
    </source>
</reference>
<evidence type="ECO:0000313" key="2">
    <source>
        <dbReference type="EMBL" id="AWI52652.1"/>
    </source>
</evidence>
<protein>
    <submittedName>
        <fullName evidence="2">Uncharacterized protein</fullName>
    </submittedName>
</protein>
<proteinExistence type="predicted"/>
<dbReference type="AlphaFoldDB" id="A0A2U8FNN3"/>
<dbReference type="KEGG" id="aon:DEH84_03895"/>
<accession>A0A2U8FNN3</accession>
<dbReference type="EMBL" id="CP029210">
    <property type="protein sequence ID" value="AWI52652.1"/>
    <property type="molecule type" value="Genomic_DNA"/>
</dbReference>